<feature type="transmembrane region" description="Helical" evidence="6">
    <location>
        <begin position="81"/>
        <end position="101"/>
    </location>
</feature>
<comment type="similarity">
    <text evidence="2">Belongs to the EamA transporter family.</text>
</comment>
<feature type="domain" description="EamA" evidence="7">
    <location>
        <begin position="19"/>
        <end position="152"/>
    </location>
</feature>
<dbReference type="EMBL" id="BMDZ01000005">
    <property type="protein sequence ID" value="GGB28599.1"/>
    <property type="molecule type" value="Genomic_DNA"/>
</dbReference>
<dbReference type="RefSeq" id="WP_188575017.1">
    <property type="nucleotide sequence ID" value="NZ_BMDZ01000005.1"/>
</dbReference>
<organism evidence="8 9">
    <name type="scientific">Tistrella bauzanensis</name>
    <dbReference type="NCBI Taxonomy" id="657419"/>
    <lineage>
        <taxon>Bacteria</taxon>
        <taxon>Pseudomonadati</taxon>
        <taxon>Pseudomonadota</taxon>
        <taxon>Alphaproteobacteria</taxon>
        <taxon>Geminicoccales</taxon>
        <taxon>Geminicoccaceae</taxon>
        <taxon>Tistrella</taxon>
    </lineage>
</organism>
<sequence>MTTDQTGRDRRTAGLRLKAPLLLLLFGTVMGSAYALARFTTEAGVPPLSFVFWQCFGGFVGVSLTVVLARRPVVLGRRALGFYLGNGLLGLTLPYIASMLAVPHIGAGLPAVLMALSAVFTYLFAVLLGMERFRALRAAGLVAGVAGAALIVIGGRGIDVGPGGATGVGLVLWTLVATLAPMCTAGGNIFRARFWPAGIDAAVMSAGMLFMASVTLLPLVLIDGLAIPGIGVAAGLPGWILIGQGALTAIAYLAFFELQRIAGVIYFAQVGFIMTGTGLVWGVLVFGERYGSVVWLGVGLLAAGLLFYNLGLRRIAAKGH</sequence>
<evidence type="ECO:0000259" key="7">
    <source>
        <dbReference type="Pfam" id="PF00892"/>
    </source>
</evidence>
<dbReference type="Pfam" id="PF00892">
    <property type="entry name" value="EamA"/>
    <property type="match status" value="1"/>
</dbReference>
<evidence type="ECO:0000256" key="1">
    <source>
        <dbReference type="ARBA" id="ARBA00004141"/>
    </source>
</evidence>
<feature type="transmembrane region" description="Helical" evidence="6">
    <location>
        <begin position="293"/>
        <end position="312"/>
    </location>
</feature>
<evidence type="ECO:0000313" key="8">
    <source>
        <dbReference type="EMBL" id="GGB28599.1"/>
    </source>
</evidence>
<evidence type="ECO:0000313" key="9">
    <source>
        <dbReference type="Proteomes" id="UP000603352"/>
    </source>
</evidence>
<evidence type="ECO:0000256" key="2">
    <source>
        <dbReference type="ARBA" id="ARBA00007362"/>
    </source>
</evidence>
<feature type="transmembrane region" description="Helical" evidence="6">
    <location>
        <begin position="170"/>
        <end position="190"/>
    </location>
</feature>
<feature type="transmembrane region" description="Helical" evidence="6">
    <location>
        <begin position="135"/>
        <end position="158"/>
    </location>
</feature>
<reference evidence="9" key="1">
    <citation type="journal article" date="2019" name="Int. J. Syst. Evol. Microbiol.">
        <title>The Global Catalogue of Microorganisms (GCM) 10K type strain sequencing project: providing services to taxonomists for standard genome sequencing and annotation.</title>
        <authorList>
            <consortium name="The Broad Institute Genomics Platform"/>
            <consortium name="The Broad Institute Genome Sequencing Center for Infectious Disease"/>
            <person name="Wu L."/>
            <person name="Ma J."/>
        </authorList>
    </citation>
    <scope>NUCLEOTIDE SEQUENCE [LARGE SCALE GENOMIC DNA]</scope>
    <source>
        <strain evidence="9">CGMCC 1.10188</strain>
    </source>
</reference>
<keyword evidence="9" id="KW-1185">Reference proteome</keyword>
<keyword evidence="4 6" id="KW-1133">Transmembrane helix</keyword>
<feature type="transmembrane region" description="Helical" evidence="6">
    <location>
        <begin position="202"/>
        <end position="222"/>
    </location>
</feature>
<dbReference type="Proteomes" id="UP000603352">
    <property type="component" value="Unassembled WGS sequence"/>
</dbReference>
<evidence type="ECO:0000256" key="3">
    <source>
        <dbReference type="ARBA" id="ARBA00022692"/>
    </source>
</evidence>
<gene>
    <name evidence="8" type="ORF">GCM10011505_07340</name>
</gene>
<feature type="transmembrane region" description="Helical" evidence="6">
    <location>
        <begin position="51"/>
        <end position="69"/>
    </location>
</feature>
<keyword evidence="3 6" id="KW-0812">Transmembrane</keyword>
<dbReference type="InterPro" id="IPR000620">
    <property type="entry name" value="EamA_dom"/>
</dbReference>
<comment type="subcellular location">
    <subcellularLocation>
        <location evidence="1">Membrane</location>
        <topology evidence="1">Multi-pass membrane protein</topology>
    </subcellularLocation>
</comment>
<protein>
    <submittedName>
        <fullName evidence="8">Transporter</fullName>
    </submittedName>
</protein>
<dbReference type="InterPro" id="IPR037185">
    <property type="entry name" value="EmrE-like"/>
</dbReference>
<proteinExistence type="inferred from homology"/>
<keyword evidence="5 6" id="KW-0472">Membrane</keyword>
<feature type="transmembrane region" description="Helical" evidence="6">
    <location>
        <begin position="107"/>
        <end position="128"/>
    </location>
</feature>
<accession>A0ABQ1I8Y1</accession>
<evidence type="ECO:0000256" key="4">
    <source>
        <dbReference type="ARBA" id="ARBA00022989"/>
    </source>
</evidence>
<dbReference type="SUPFAM" id="SSF103481">
    <property type="entry name" value="Multidrug resistance efflux transporter EmrE"/>
    <property type="match status" value="2"/>
</dbReference>
<dbReference type="PANTHER" id="PTHR32322">
    <property type="entry name" value="INNER MEMBRANE TRANSPORTER"/>
    <property type="match status" value="1"/>
</dbReference>
<evidence type="ECO:0000256" key="6">
    <source>
        <dbReference type="SAM" id="Phobius"/>
    </source>
</evidence>
<evidence type="ECO:0000256" key="5">
    <source>
        <dbReference type="ARBA" id="ARBA00023136"/>
    </source>
</evidence>
<feature type="transmembrane region" description="Helical" evidence="6">
    <location>
        <begin position="234"/>
        <end position="256"/>
    </location>
</feature>
<dbReference type="PANTHER" id="PTHR32322:SF2">
    <property type="entry name" value="EAMA DOMAIN-CONTAINING PROTEIN"/>
    <property type="match status" value="1"/>
</dbReference>
<feature type="transmembrane region" description="Helical" evidence="6">
    <location>
        <begin position="21"/>
        <end position="39"/>
    </location>
</feature>
<comment type="caution">
    <text evidence="8">The sequence shown here is derived from an EMBL/GenBank/DDBJ whole genome shotgun (WGS) entry which is preliminary data.</text>
</comment>
<feature type="transmembrane region" description="Helical" evidence="6">
    <location>
        <begin position="263"/>
        <end position="287"/>
    </location>
</feature>
<name>A0ABQ1I8Y1_9PROT</name>
<dbReference type="InterPro" id="IPR050638">
    <property type="entry name" value="AA-Vitamin_Transporters"/>
</dbReference>